<protein>
    <submittedName>
        <fullName evidence="2">Uncharacterized protein</fullName>
    </submittedName>
</protein>
<accession>A0ABP7WVA0</accession>
<name>A0ABP7WVA0_9ACTN</name>
<comment type="caution">
    <text evidence="2">The sequence shown here is derived from an EMBL/GenBank/DDBJ whole genome shotgun (WGS) entry which is preliminary data.</text>
</comment>
<evidence type="ECO:0000313" key="2">
    <source>
        <dbReference type="EMBL" id="GAA4096975.1"/>
    </source>
</evidence>
<organism evidence="2 3">
    <name type="scientific">Actinomadura miaoliensis</name>
    <dbReference type="NCBI Taxonomy" id="430685"/>
    <lineage>
        <taxon>Bacteria</taxon>
        <taxon>Bacillati</taxon>
        <taxon>Actinomycetota</taxon>
        <taxon>Actinomycetes</taxon>
        <taxon>Streptosporangiales</taxon>
        <taxon>Thermomonosporaceae</taxon>
        <taxon>Actinomadura</taxon>
    </lineage>
</organism>
<proteinExistence type="predicted"/>
<evidence type="ECO:0000256" key="1">
    <source>
        <dbReference type="SAM" id="MobiDB-lite"/>
    </source>
</evidence>
<feature type="region of interest" description="Disordered" evidence="1">
    <location>
        <begin position="28"/>
        <end position="68"/>
    </location>
</feature>
<feature type="compositionally biased region" description="Basic and acidic residues" evidence="1">
    <location>
        <begin position="31"/>
        <end position="40"/>
    </location>
</feature>
<sequence>MICAACREHRHGECRGGSWCDCQHLAAPATPERRSRRDDAAAPDDAAGADRADASPAAEPQVNWRRQG</sequence>
<dbReference type="EMBL" id="BAAAZG010000055">
    <property type="protein sequence ID" value="GAA4096975.1"/>
    <property type="molecule type" value="Genomic_DNA"/>
</dbReference>
<dbReference type="RefSeq" id="WP_344956336.1">
    <property type="nucleotide sequence ID" value="NZ_BAAAZG010000055.1"/>
</dbReference>
<gene>
    <name evidence="2" type="ORF">GCM10022214_71060</name>
</gene>
<reference evidence="3" key="1">
    <citation type="journal article" date="2019" name="Int. J. Syst. Evol. Microbiol.">
        <title>The Global Catalogue of Microorganisms (GCM) 10K type strain sequencing project: providing services to taxonomists for standard genome sequencing and annotation.</title>
        <authorList>
            <consortium name="The Broad Institute Genomics Platform"/>
            <consortium name="The Broad Institute Genome Sequencing Center for Infectious Disease"/>
            <person name="Wu L."/>
            <person name="Ma J."/>
        </authorList>
    </citation>
    <scope>NUCLEOTIDE SEQUENCE [LARGE SCALE GENOMIC DNA]</scope>
    <source>
        <strain evidence="3">JCM 16702</strain>
    </source>
</reference>
<keyword evidence="3" id="KW-1185">Reference proteome</keyword>
<dbReference type="Proteomes" id="UP001500683">
    <property type="component" value="Unassembled WGS sequence"/>
</dbReference>
<evidence type="ECO:0000313" key="3">
    <source>
        <dbReference type="Proteomes" id="UP001500683"/>
    </source>
</evidence>